<feature type="compositionally biased region" description="Low complexity" evidence="1">
    <location>
        <begin position="81"/>
        <end position="98"/>
    </location>
</feature>
<keyword evidence="3" id="KW-1185">Reference proteome</keyword>
<feature type="compositionally biased region" description="Basic residues" evidence="1">
    <location>
        <begin position="68"/>
        <end position="80"/>
    </location>
</feature>
<dbReference type="InParanoid" id="G2QB40"/>
<name>G2QB40_THET4</name>
<dbReference type="AlphaFoldDB" id="G2QB40"/>
<reference evidence="2 3" key="1">
    <citation type="journal article" date="2011" name="Nat. Biotechnol.">
        <title>Comparative genomic analysis of the thermophilic biomass-degrading fungi Myceliophthora thermophila and Thielavia terrestris.</title>
        <authorList>
            <person name="Berka R.M."/>
            <person name="Grigoriev I.V."/>
            <person name="Otillar R."/>
            <person name="Salamov A."/>
            <person name="Grimwood J."/>
            <person name="Reid I."/>
            <person name="Ishmael N."/>
            <person name="John T."/>
            <person name="Darmond C."/>
            <person name="Moisan M.-C."/>
            <person name="Henrissat B."/>
            <person name="Coutinho P.M."/>
            <person name="Lombard V."/>
            <person name="Natvig D.O."/>
            <person name="Lindquist E."/>
            <person name="Schmutz J."/>
            <person name="Lucas S."/>
            <person name="Harris P."/>
            <person name="Powlowski J."/>
            <person name="Bellemare A."/>
            <person name="Taylor D."/>
            <person name="Butler G."/>
            <person name="de Vries R.P."/>
            <person name="Allijn I.E."/>
            <person name="van den Brink J."/>
            <person name="Ushinsky S."/>
            <person name="Storms R."/>
            <person name="Powell A.J."/>
            <person name="Paulsen I.T."/>
            <person name="Elbourne L.D.H."/>
            <person name="Baker S.E."/>
            <person name="Magnuson J."/>
            <person name="LaBoissiere S."/>
            <person name="Clutterbuck A.J."/>
            <person name="Martinez D."/>
            <person name="Wogulis M."/>
            <person name="de Leon A.L."/>
            <person name="Rey M.W."/>
            <person name="Tsang A."/>
        </authorList>
    </citation>
    <scope>NUCLEOTIDE SEQUENCE [LARGE SCALE GENOMIC DNA]</scope>
    <source>
        <strain evidence="3">ATCC 42464 / BCRC 31852 / DSM 1799</strain>
    </source>
</reference>
<proteinExistence type="predicted"/>
<dbReference type="VEuPathDB" id="FungiDB:MYCTH_2300348"/>
<protein>
    <submittedName>
        <fullName evidence="2">Uncharacterized protein</fullName>
    </submittedName>
</protein>
<organism evidence="2 3">
    <name type="scientific">Thermothelomyces thermophilus (strain ATCC 42464 / BCRC 31852 / DSM 1799)</name>
    <name type="common">Sporotrichum thermophile</name>
    <dbReference type="NCBI Taxonomy" id="573729"/>
    <lineage>
        <taxon>Eukaryota</taxon>
        <taxon>Fungi</taxon>
        <taxon>Dikarya</taxon>
        <taxon>Ascomycota</taxon>
        <taxon>Pezizomycotina</taxon>
        <taxon>Sordariomycetes</taxon>
        <taxon>Sordariomycetidae</taxon>
        <taxon>Sordariales</taxon>
        <taxon>Chaetomiaceae</taxon>
        <taxon>Thermothelomyces</taxon>
    </lineage>
</organism>
<dbReference type="RefSeq" id="XP_003661223.1">
    <property type="nucleotide sequence ID" value="XM_003661175.1"/>
</dbReference>
<feature type="compositionally biased region" description="Pro residues" evidence="1">
    <location>
        <begin position="99"/>
        <end position="108"/>
    </location>
</feature>
<accession>G2QB40</accession>
<dbReference type="KEGG" id="mtm:MYCTH_2300348"/>
<dbReference type="OrthoDB" id="3910171at2759"/>
<evidence type="ECO:0000313" key="3">
    <source>
        <dbReference type="Proteomes" id="UP000007322"/>
    </source>
</evidence>
<sequence>MPSPGSDNNTSDMDDFHNELWALAESSSISLRYASAPGGIRKYTAGGISLRYQRATDAAMRATTVVRNRPRMRRRSKTRRGSTGSSAVQSPAMSSAASPQPPNAECPP</sequence>
<dbReference type="Proteomes" id="UP000007322">
    <property type="component" value="Chromosome 2"/>
</dbReference>
<evidence type="ECO:0000313" key="2">
    <source>
        <dbReference type="EMBL" id="AEO55978.1"/>
    </source>
</evidence>
<dbReference type="EMBL" id="CP003003">
    <property type="protein sequence ID" value="AEO55978.1"/>
    <property type="molecule type" value="Genomic_DNA"/>
</dbReference>
<feature type="region of interest" description="Disordered" evidence="1">
    <location>
        <begin position="66"/>
        <end position="108"/>
    </location>
</feature>
<dbReference type="HOGENOM" id="CLU_2198811_0_0_1"/>
<dbReference type="GeneID" id="11511902"/>
<gene>
    <name evidence="2" type="ORF">MYCTH_2300348</name>
</gene>
<evidence type="ECO:0000256" key="1">
    <source>
        <dbReference type="SAM" id="MobiDB-lite"/>
    </source>
</evidence>
<dbReference type="eggNOG" id="ENOG502RJ5U">
    <property type="taxonomic scope" value="Eukaryota"/>
</dbReference>